<keyword evidence="3" id="KW-1185">Reference proteome</keyword>
<proteinExistence type="predicted"/>
<accession>A0A7W3W1M6</accession>
<dbReference type="SUPFAM" id="SSF160631">
    <property type="entry name" value="SMI1/KNR4-like"/>
    <property type="match status" value="1"/>
</dbReference>
<protein>
    <submittedName>
        <fullName evidence="2">SMI1/KNR4 family protein</fullName>
    </submittedName>
</protein>
<dbReference type="AlphaFoldDB" id="A0A7W3W1M6"/>
<organism evidence="2 3">
    <name type="scientific">Amycolatopsis dendrobii</name>
    <dbReference type="NCBI Taxonomy" id="2760662"/>
    <lineage>
        <taxon>Bacteria</taxon>
        <taxon>Bacillati</taxon>
        <taxon>Actinomycetota</taxon>
        <taxon>Actinomycetes</taxon>
        <taxon>Pseudonocardiales</taxon>
        <taxon>Pseudonocardiaceae</taxon>
        <taxon>Amycolatopsis</taxon>
    </lineage>
</organism>
<evidence type="ECO:0000259" key="1">
    <source>
        <dbReference type="Pfam" id="PF09346"/>
    </source>
</evidence>
<dbReference type="Pfam" id="PF09346">
    <property type="entry name" value="SMI1_KNR4"/>
    <property type="match status" value="1"/>
</dbReference>
<evidence type="ECO:0000313" key="3">
    <source>
        <dbReference type="Proteomes" id="UP000526734"/>
    </source>
</evidence>
<reference evidence="2 3" key="1">
    <citation type="submission" date="2020-08" db="EMBL/GenBank/DDBJ databases">
        <title>Amycolatopsis sp. nov. DR6-1 isolated from Dendrobium heterocarpum.</title>
        <authorList>
            <person name="Tedsree N."/>
            <person name="Kuncharoen N."/>
            <person name="Likhitwitayawuid K."/>
            <person name="Tanasupawat S."/>
        </authorList>
    </citation>
    <scope>NUCLEOTIDE SEQUENCE [LARGE SCALE GENOMIC DNA]</scope>
    <source>
        <strain evidence="2 3">DR6-1</strain>
    </source>
</reference>
<dbReference type="InterPro" id="IPR037883">
    <property type="entry name" value="Knr4/Smi1-like_sf"/>
</dbReference>
<dbReference type="InterPro" id="IPR018958">
    <property type="entry name" value="Knr4/Smi1-like_dom"/>
</dbReference>
<dbReference type="EMBL" id="JACGZW010000010">
    <property type="protein sequence ID" value="MBB1157208.1"/>
    <property type="molecule type" value="Genomic_DNA"/>
</dbReference>
<gene>
    <name evidence="2" type="ORF">H4281_29025</name>
</gene>
<sequence>MPGARRRLARVTEPVTQAWQRITAVLREHAPATAHAIHPAGPADNIRELERIVGRRLPADLLTWWSVTDGVDDRRDYRAGSLIPTHFMPLSVTRAREEYAGNAEYPDPGCCTAYGEHRKPAGEPAFPYCTALVPVCRSIDGGLLCVDLRPGQDHGCVMTWYASEGAYAVEWDDVTAMLAYVAERLDDHAAGRVPDRPESRVVIDNDGALNWGMAAN</sequence>
<name>A0A7W3W1M6_9PSEU</name>
<dbReference type="Proteomes" id="UP000526734">
    <property type="component" value="Unassembled WGS sequence"/>
</dbReference>
<evidence type="ECO:0000313" key="2">
    <source>
        <dbReference type="EMBL" id="MBB1157208.1"/>
    </source>
</evidence>
<comment type="caution">
    <text evidence="2">The sequence shown here is derived from an EMBL/GenBank/DDBJ whole genome shotgun (WGS) entry which is preliminary data.</text>
</comment>
<feature type="domain" description="Knr4/Smi1-like" evidence="1">
    <location>
        <begin position="44"/>
        <end position="179"/>
    </location>
</feature>